<dbReference type="InterPro" id="IPR012944">
    <property type="entry name" value="SusD_RagB_dom"/>
</dbReference>
<organism evidence="8 9">
    <name type="scientific">Sphingobacterium tabacisoli</name>
    <dbReference type="NCBI Taxonomy" id="2044855"/>
    <lineage>
        <taxon>Bacteria</taxon>
        <taxon>Pseudomonadati</taxon>
        <taxon>Bacteroidota</taxon>
        <taxon>Sphingobacteriia</taxon>
        <taxon>Sphingobacteriales</taxon>
        <taxon>Sphingobacteriaceae</taxon>
        <taxon>Sphingobacterium</taxon>
    </lineage>
</organism>
<keyword evidence="5" id="KW-0998">Cell outer membrane</keyword>
<name>A0ABW5L7G9_9SPHI</name>
<comment type="similarity">
    <text evidence="2">Belongs to the SusD family.</text>
</comment>
<evidence type="ECO:0000313" key="8">
    <source>
        <dbReference type="EMBL" id="MFD2556689.1"/>
    </source>
</evidence>
<feature type="domain" description="RagB/SusD" evidence="6">
    <location>
        <begin position="359"/>
        <end position="435"/>
    </location>
</feature>
<comment type="caution">
    <text evidence="8">The sequence shown here is derived from an EMBL/GenBank/DDBJ whole genome shotgun (WGS) entry which is preliminary data.</text>
</comment>
<dbReference type="Gene3D" id="1.25.40.390">
    <property type="match status" value="1"/>
</dbReference>
<evidence type="ECO:0000256" key="5">
    <source>
        <dbReference type="ARBA" id="ARBA00023237"/>
    </source>
</evidence>
<evidence type="ECO:0000256" key="2">
    <source>
        <dbReference type="ARBA" id="ARBA00006275"/>
    </source>
</evidence>
<evidence type="ECO:0000313" key="9">
    <source>
        <dbReference type="Proteomes" id="UP001597440"/>
    </source>
</evidence>
<dbReference type="Proteomes" id="UP001597440">
    <property type="component" value="Unassembled WGS sequence"/>
</dbReference>
<dbReference type="Pfam" id="PF07980">
    <property type="entry name" value="SusD_RagB"/>
    <property type="match status" value="1"/>
</dbReference>
<dbReference type="InterPro" id="IPR033985">
    <property type="entry name" value="SusD-like_N"/>
</dbReference>
<evidence type="ECO:0000256" key="3">
    <source>
        <dbReference type="ARBA" id="ARBA00022729"/>
    </source>
</evidence>
<evidence type="ECO:0000259" key="7">
    <source>
        <dbReference type="Pfam" id="PF14322"/>
    </source>
</evidence>
<accession>A0ABW5L7G9</accession>
<dbReference type="Pfam" id="PF14322">
    <property type="entry name" value="SusD-like_3"/>
    <property type="match status" value="1"/>
</dbReference>
<reference evidence="9" key="1">
    <citation type="journal article" date="2019" name="Int. J. Syst. Evol. Microbiol.">
        <title>The Global Catalogue of Microorganisms (GCM) 10K type strain sequencing project: providing services to taxonomists for standard genome sequencing and annotation.</title>
        <authorList>
            <consortium name="The Broad Institute Genomics Platform"/>
            <consortium name="The Broad Institute Genome Sequencing Center for Infectious Disease"/>
            <person name="Wu L."/>
            <person name="Ma J."/>
        </authorList>
    </citation>
    <scope>NUCLEOTIDE SEQUENCE [LARGE SCALE GENOMIC DNA]</scope>
    <source>
        <strain evidence="9">KCTC 52298</strain>
    </source>
</reference>
<dbReference type="RefSeq" id="WP_210354898.1">
    <property type="nucleotide sequence ID" value="NZ_JAEQMU010000002.1"/>
</dbReference>
<gene>
    <name evidence="8" type="ORF">ACFSQW_20040</name>
</gene>
<feature type="domain" description="SusD-like N-terminal" evidence="7">
    <location>
        <begin position="26"/>
        <end position="228"/>
    </location>
</feature>
<dbReference type="EMBL" id="JBHULD010000025">
    <property type="protein sequence ID" value="MFD2556689.1"/>
    <property type="molecule type" value="Genomic_DNA"/>
</dbReference>
<comment type="subcellular location">
    <subcellularLocation>
        <location evidence="1">Cell outer membrane</location>
    </subcellularLocation>
</comment>
<evidence type="ECO:0000256" key="1">
    <source>
        <dbReference type="ARBA" id="ARBA00004442"/>
    </source>
</evidence>
<dbReference type="SUPFAM" id="SSF48452">
    <property type="entry name" value="TPR-like"/>
    <property type="match status" value="1"/>
</dbReference>
<sequence length="484" mass="55201">MQTRYKYILISSFIALTLFQTSCKKDFLEIEPKGYLIAKSTKDYEQILNAIYLQSSFTASGYLGDEVAAQQTYFNGTGLRMQRLFRYEDRVYQPDELPEEVTGAYSYIQRQYLFNKIINEVMDSQGGSEAQKSAILAEAKVGRAICQLMFVNDFSVPYSAATAATDLGVPVLTTADVTNREFPRATVQEVYDFMIKDLTEALPDLGPLTHRRKFSKLAAEFYLTRIYLYMGDFEKAKTHVDAAFDEIEKSNIDLALYDYNEVLADGGDWGADMDFGFGPSNKPLAANNKQTIYNVQVSTLFVSSANTFVFTPRTVSLFDASDKRLRLYSDTELFGDFVFPLGMKRYPDFFSDIGPSLPDLYLMRAEIRARTNDRNGAVSDVEFLRTNRMSDNIAVPVNIAADQQALVRFILDERIREFALNGMRWLDMRRLSVDPIYSNTVIYKHDLYDNEGNVLESFTLRPERFALKFGERMLAESIGLEENK</sequence>
<proteinExistence type="inferred from homology"/>
<keyword evidence="9" id="KW-1185">Reference proteome</keyword>
<dbReference type="InterPro" id="IPR011990">
    <property type="entry name" value="TPR-like_helical_dom_sf"/>
</dbReference>
<keyword evidence="4" id="KW-0472">Membrane</keyword>
<evidence type="ECO:0000256" key="4">
    <source>
        <dbReference type="ARBA" id="ARBA00023136"/>
    </source>
</evidence>
<evidence type="ECO:0000259" key="6">
    <source>
        <dbReference type="Pfam" id="PF07980"/>
    </source>
</evidence>
<protein>
    <submittedName>
        <fullName evidence="8">RagB/SusD family nutrient uptake outer membrane protein</fullName>
    </submittedName>
</protein>
<keyword evidence="3" id="KW-0732">Signal</keyword>